<gene>
    <name evidence="1" type="ORF">EPA93_04275</name>
</gene>
<protein>
    <submittedName>
        <fullName evidence="1">Uncharacterized protein</fullName>
    </submittedName>
</protein>
<name>A0A4P6JJX1_KTERU</name>
<evidence type="ECO:0000313" key="2">
    <source>
        <dbReference type="Proteomes" id="UP000290365"/>
    </source>
</evidence>
<organism evidence="1 2">
    <name type="scientific">Ktedonosporobacter rubrisoli</name>
    <dbReference type="NCBI Taxonomy" id="2509675"/>
    <lineage>
        <taxon>Bacteria</taxon>
        <taxon>Bacillati</taxon>
        <taxon>Chloroflexota</taxon>
        <taxon>Ktedonobacteria</taxon>
        <taxon>Ktedonobacterales</taxon>
        <taxon>Ktedonosporobacteraceae</taxon>
        <taxon>Ktedonosporobacter</taxon>
    </lineage>
</organism>
<dbReference type="KEGG" id="kbs:EPA93_04275"/>
<sequence>MAESEVARIRRQIALECEAMVRGLHAYASMAQHEFIRAKFNALEGHFENLVPLTGQEQALDILVQTYNEVVK</sequence>
<dbReference type="RefSeq" id="WP_129885851.1">
    <property type="nucleotide sequence ID" value="NZ_CP035758.1"/>
</dbReference>
<evidence type="ECO:0000313" key="1">
    <source>
        <dbReference type="EMBL" id="QBD75252.1"/>
    </source>
</evidence>
<dbReference type="EMBL" id="CP035758">
    <property type="protein sequence ID" value="QBD75252.1"/>
    <property type="molecule type" value="Genomic_DNA"/>
</dbReference>
<dbReference type="AlphaFoldDB" id="A0A4P6JJX1"/>
<dbReference type="OrthoDB" id="164074at2"/>
<keyword evidence="2" id="KW-1185">Reference proteome</keyword>
<reference evidence="1 2" key="1">
    <citation type="submission" date="2019-01" db="EMBL/GenBank/DDBJ databases">
        <title>Ktedonosporobacter rubrisoli SCAWS-G2.</title>
        <authorList>
            <person name="Huang Y."/>
            <person name="Yan B."/>
        </authorList>
    </citation>
    <scope>NUCLEOTIDE SEQUENCE [LARGE SCALE GENOMIC DNA]</scope>
    <source>
        <strain evidence="1 2">SCAWS-G2</strain>
    </source>
</reference>
<dbReference type="Proteomes" id="UP000290365">
    <property type="component" value="Chromosome"/>
</dbReference>
<accession>A0A4P6JJX1</accession>
<proteinExistence type="predicted"/>